<evidence type="ECO:0000313" key="2">
    <source>
        <dbReference type="Proteomes" id="UP000663862"/>
    </source>
</evidence>
<dbReference type="EMBL" id="CAJOBQ010007249">
    <property type="protein sequence ID" value="CAF4680687.1"/>
    <property type="molecule type" value="Genomic_DNA"/>
</dbReference>
<gene>
    <name evidence="1" type="ORF">TSG867_LOCUS32363</name>
</gene>
<dbReference type="Proteomes" id="UP000663862">
    <property type="component" value="Unassembled WGS sequence"/>
</dbReference>
<reference evidence="1" key="1">
    <citation type="submission" date="2021-02" db="EMBL/GenBank/DDBJ databases">
        <authorList>
            <person name="Nowell W R."/>
        </authorList>
    </citation>
    <scope>NUCLEOTIDE SEQUENCE</scope>
</reference>
<feature type="non-terminal residue" evidence="1">
    <location>
        <position position="1"/>
    </location>
</feature>
<name>A0A821HGI0_9BILA</name>
<sequence>DVATNLITDSLFGNDWIAENNVIVDSPQRHLFLTDKYYRIVVATPFTKPPDLHLPIFLIDEITIPPYLEKLTKIVLTNNILKMENNKSQIMIIDVNDRQRTLSRNTKLGHISYQTELNNYLILSVLTEEENYQPTYSKSFTYKRNSTQKGGFCDPLLQKLLSRNDLQQQLRQNCYLLEMPEQIEKLTQHIEDIKQRQQLQNILWKHRKLFDLRQPPIIKVTVHHAIETGTNSLSYTPPYRISYKDEQIQREEIDKLLRQ</sequence>
<protein>
    <submittedName>
        <fullName evidence="1">Uncharacterized protein</fullName>
    </submittedName>
</protein>
<comment type="caution">
    <text evidence="1">The sequence shown here is derived from an EMBL/GenBank/DDBJ whole genome shotgun (WGS) entry which is preliminary data.</text>
</comment>
<accession>A0A821HGI0</accession>
<organism evidence="1 2">
    <name type="scientific">Rotaria socialis</name>
    <dbReference type="NCBI Taxonomy" id="392032"/>
    <lineage>
        <taxon>Eukaryota</taxon>
        <taxon>Metazoa</taxon>
        <taxon>Spiralia</taxon>
        <taxon>Gnathifera</taxon>
        <taxon>Rotifera</taxon>
        <taxon>Eurotatoria</taxon>
        <taxon>Bdelloidea</taxon>
        <taxon>Philodinida</taxon>
        <taxon>Philodinidae</taxon>
        <taxon>Rotaria</taxon>
    </lineage>
</organism>
<evidence type="ECO:0000313" key="1">
    <source>
        <dbReference type="EMBL" id="CAF4680687.1"/>
    </source>
</evidence>
<dbReference type="AlphaFoldDB" id="A0A821HGI0"/>
<proteinExistence type="predicted"/>